<evidence type="ECO:0000259" key="1">
    <source>
        <dbReference type="Pfam" id="PF03171"/>
    </source>
</evidence>
<evidence type="ECO:0000259" key="2">
    <source>
        <dbReference type="Pfam" id="PF14226"/>
    </source>
</evidence>
<dbReference type="EMBL" id="ML143448">
    <property type="protein sequence ID" value="TBU26289.1"/>
    <property type="molecule type" value="Genomic_DNA"/>
</dbReference>
<dbReference type="Pfam" id="PF14226">
    <property type="entry name" value="DIOX_N"/>
    <property type="match status" value="1"/>
</dbReference>
<dbReference type="InterPro" id="IPR026992">
    <property type="entry name" value="DIOX_N"/>
</dbReference>
<protein>
    <submittedName>
        <fullName evidence="3">Clavaminate synthase-like protein</fullName>
    </submittedName>
</protein>
<dbReference type="PANTHER" id="PTHR47990">
    <property type="entry name" value="2-OXOGLUTARATE (2OG) AND FE(II)-DEPENDENT OXYGENASE SUPERFAMILY PROTEIN-RELATED"/>
    <property type="match status" value="1"/>
</dbReference>
<sequence length="370" mass="42009">MPVATLPPVPRWVVPSPTKEDLDWEQLPVIDFSQASTPEGRAELAPRVRDVMRTVGFMCIVNHGLTQSQTARMFDIGDVVFSKVPEEEKLQYASNLKEDATRIGYKPRQVFMTDNGVRDQHEQYAVHRTVFDRQKHPKALEPFLPELRAFAEHNHYNVLHQILRLLALGMEIPEETFVKMHGFGAAGDSHVRWIKYYPLTEEDEVKTNHVWLRGHTEVTSPDAGTVTILYSQPIAALQIQSPDTKWRWIKHIDNALVVNIGTSMEILSGGFYKATIHRVVQPPADQRGLIRLGMYYFALADDDVKLAPVESSVLKQEGEPSGSESGTTLTMGEFRKMRYRAFGLKEAKRTDTGKEEHIIVNGVVVVKYYN</sequence>
<dbReference type="SUPFAM" id="SSF51197">
    <property type="entry name" value="Clavaminate synthase-like"/>
    <property type="match status" value="1"/>
</dbReference>
<dbReference type="Pfam" id="PF03171">
    <property type="entry name" value="2OG-FeII_Oxy"/>
    <property type="match status" value="1"/>
</dbReference>
<dbReference type="InterPro" id="IPR050231">
    <property type="entry name" value="Iron_ascorbate_oxido_reductase"/>
</dbReference>
<feature type="domain" description="Non-haem dioxygenase N-terminal" evidence="2">
    <location>
        <begin position="27"/>
        <end position="131"/>
    </location>
</feature>
<gene>
    <name evidence="3" type="ORF">BD311DRAFT_740684</name>
</gene>
<name>A0A4Q9MG38_9APHY</name>
<proteinExistence type="predicted"/>
<dbReference type="OrthoDB" id="406156at2759"/>
<feature type="domain" description="Isopenicillin N synthase-like Fe(2+) 2OG dioxygenase" evidence="1">
    <location>
        <begin position="194"/>
        <end position="286"/>
    </location>
</feature>
<dbReference type="Gene3D" id="2.60.120.330">
    <property type="entry name" value="B-lactam Antibiotic, Isopenicillin N Synthase, Chain"/>
    <property type="match status" value="1"/>
</dbReference>
<accession>A0A4Q9MG38</accession>
<organism evidence="3">
    <name type="scientific">Dichomitus squalens</name>
    <dbReference type="NCBI Taxonomy" id="114155"/>
    <lineage>
        <taxon>Eukaryota</taxon>
        <taxon>Fungi</taxon>
        <taxon>Dikarya</taxon>
        <taxon>Basidiomycota</taxon>
        <taxon>Agaricomycotina</taxon>
        <taxon>Agaricomycetes</taxon>
        <taxon>Polyporales</taxon>
        <taxon>Polyporaceae</taxon>
        <taxon>Dichomitus</taxon>
    </lineage>
</organism>
<reference evidence="3" key="1">
    <citation type="submission" date="2019-01" db="EMBL/GenBank/DDBJ databases">
        <title>Draft genome sequences of three monokaryotic isolates of the white-rot basidiomycete fungus Dichomitus squalens.</title>
        <authorList>
            <consortium name="DOE Joint Genome Institute"/>
            <person name="Lopez S.C."/>
            <person name="Andreopoulos B."/>
            <person name="Pangilinan J."/>
            <person name="Lipzen A."/>
            <person name="Riley R."/>
            <person name="Ahrendt S."/>
            <person name="Ng V."/>
            <person name="Barry K."/>
            <person name="Daum C."/>
            <person name="Grigoriev I.V."/>
            <person name="Hilden K.S."/>
            <person name="Makela M.R."/>
            <person name="de Vries R.P."/>
        </authorList>
    </citation>
    <scope>NUCLEOTIDE SEQUENCE [LARGE SCALE GENOMIC DNA]</scope>
    <source>
        <strain evidence="3">OM18370.1</strain>
    </source>
</reference>
<evidence type="ECO:0000313" key="3">
    <source>
        <dbReference type="EMBL" id="TBU26289.1"/>
    </source>
</evidence>
<dbReference type="InterPro" id="IPR027443">
    <property type="entry name" value="IPNS-like_sf"/>
</dbReference>
<dbReference type="PRINTS" id="PR00682">
    <property type="entry name" value="IPNSYNTHASE"/>
</dbReference>
<dbReference type="AlphaFoldDB" id="A0A4Q9MG38"/>
<dbReference type="Proteomes" id="UP000292957">
    <property type="component" value="Unassembled WGS sequence"/>
</dbReference>
<dbReference type="InterPro" id="IPR044861">
    <property type="entry name" value="IPNS-like_FE2OG_OXY"/>
</dbReference>